<sequence>MNILLTSTGYEEVQSSVSHRIYSDCSRASGKEEQEHKDMLTCLAKCQTSSPAVAPHKKAKRESLFKHGHVGTRFKSIDLHSTAIVMYMVQQEEN</sequence>
<dbReference type="Proteomes" id="UP000004994">
    <property type="component" value="Chromosome 1"/>
</dbReference>
<proteinExistence type="predicted"/>
<dbReference type="InParanoid" id="A0A3Q7E8H8"/>
<reference evidence="1" key="1">
    <citation type="journal article" date="2012" name="Nature">
        <title>The tomato genome sequence provides insights into fleshy fruit evolution.</title>
        <authorList>
            <consortium name="Tomato Genome Consortium"/>
        </authorList>
    </citation>
    <scope>NUCLEOTIDE SEQUENCE [LARGE SCALE GENOMIC DNA]</scope>
    <source>
        <strain evidence="1">cv. Heinz 1706</strain>
    </source>
</reference>
<organism evidence="1">
    <name type="scientific">Solanum lycopersicum</name>
    <name type="common">Tomato</name>
    <name type="synonym">Lycopersicon esculentum</name>
    <dbReference type="NCBI Taxonomy" id="4081"/>
    <lineage>
        <taxon>Eukaryota</taxon>
        <taxon>Viridiplantae</taxon>
        <taxon>Streptophyta</taxon>
        <taxon>Embryophyta</taxon>
        <taxon>Tracheophyta</taxon>
        <taxon>Spermatophyta</taxon>
        <taxon>Magnoliopsida</taxon>
        <taxon>eudicotyledons</taxon>
        <taxon>Gunneridae</taxon>
        <taxon>Pentapetalae</taxon>
        <taxon>asterids</taxon>
        <taxon>lamiids</taxon>
        <taxon>Solanales</taxon>
        <taxon>Solanaceae</taxon>
        <taxon>Solanoideae</taxon>
        <taxon>Solaneae</taxon>
        <taxon>Solanum</taxon>
        <taxon>Solanum subgen. Lycopersicon</taxon>
    </lineage>
</organism>
<name>A0A3Q7E8H8_SOLLC</name>
<protein>
    <submittedName>
        <fullName evidence="1">Uncharacterized protein</fullName>
    </submittedName>
</protein>
<reference evidence="1" key="2">
    <citation type="submission" date="2019-01" db="UniProtKB">
        <authorList>
            <consortium name="EnsemblPlants"/>
        </authorList>
    </citation>
    <scope>IDENTIFICATION</scope>
    <source>
        <strain evidence="1">cv. Heinz 1706</strain>
    </source>
</reference>
<keyword evidence="2" id="KW-1185">Reference proteome</keyword>
<dbReference type="EnsemblPlants" id="Solyc01g007855.1.1">
    <property type="protein sequence ID" value="Solyc01g007855.1.1"/>
    <property type="gene ID" value="Solyc01g007855.1"/>
</dbReference>
<dbReference type="Gramene" id="Solyc01g007855.1.1">
    <property type="protein sequence ID" value="Solyc01g007855.1.1"/>
    <property type="gene ID" value="Solyc01g007855.1"/>
</dbReference>
<dbReference type="AlphaFoldDB" id="A0A3Q7E8H8"/>
<evidence type="ECO:0000313" key="1">
    <source>
        <dbReference type="EnsemblPlants" id="Solyc01g007855.1.1"/>
    </source>
</evidence>
<accession>A0A3Q7E8H8</accession>
<evidence type="ECO:0000313" key="2">
    <source>
        <dbReference type="Proteomes" id="UP000004994"/>
    </source>
</evidence>